<dbReference type="GO" id="GO:0045505">
    <property type="term" value="F:dynein intermediate chain binding"/>
    <property type="evidence" value="ECO:0007669"/>
    <property type="project" value="InterPro"/>
</dbReference>
<keyword evidence="4" id="KW-0963">Cytoplasm</keyword>
<dbReference type="Gene3D" id="1.20.920.20">
    <property type="match status" value="1"/>
</dbReference>
<feature type="domain" description="AAA+ ATPase" evidence="18">
    <location>
        <begin position="1484"/>
        <end position="1623"/>
    </location>
</feature>
<evidence type="ECO:0000256" key="9">
    <source>
        <dbReference type="ARBA" id="ARBA00022846"/>
    </source>
</evidence>
<feature type="compositionally biased region" description="Basic and acidic residues" evidence="17">
    <location>
        <begin position="36"/>
        <end position="46"/>
    </location>
</feature>
<proteinExistence type="inferred from homology"/>
<evidence type="ECO:0000256" key="7">
    <source>
        <dbReference type="ARBA" id="ARBA00022741"/>
    </source>
</evidence>
<keyword evidence="10" id="KW-0243">Dynein</keyword>
<dbReference type="InterPro" id="IPR003593">
    <property type="entry name" value="AAA+_ATPase"/>
</dbReference>
<sequence length="4211" mass="481985">MSNGKGTYPEIKLRGYYSDAHTANVPDSNENALPPDKIDPNTESNVEEKEYTPFVDTDLPTFIADHIAVHGPTTQVNYLIDFPPRSFDPKVQVPFYTPPTECPRKLQIERRKRRYQSLSLQNILENEYHINTADLLPRFWENYKDDKGEWSAYLPLEFFDDESLDCRTPEDWLSMGLDEGVRKPVPALCLLPEKDDQHNLDIRDPEITWKWQLSGVLDYEHKSKLWLVQKVDAAGRLLDEQNHPVVNGGLRKDGTFVEVNCQYWVPRIQVMFLAENPDTFAERIATAYRDRQKHEAGLRYNLYLDCMPNEGIGELSNTVVKRMMYLAKDDTCTVRSFQGLEDAAQCLEKEALFDYWRSMNDLILRELVQRHAGQYHFIQPTEVKKRKVPWKGTLEIPKYDFDMMFEKFSARSMLTKPEAISAICKAQYECLEVRSKLMFHVPIAKYMRLEEFEQTQSMTTLQVAMFLKDSWLDNLRKYIRTCLRDSGKGWFNIYETDFYVYSQSKLKKFMEMVKYCMQDTLRYLVMDSLASLTSMIRDGCISCLDLPTTYEWTNDLLTSSLPPKKNPIFLVDLVLDQEGPHYSTSPSQFTSTLIMLFDKAINSVQDVPQLERFVMEGISCAENPLLEAVGIHEPPVEKLREKLREYLTAAAIPMEAYAKKYQKFMELTLLDVNTYLKVYELQHQSALEIKIQVEKQLEEKENVENSIPGSIVIGPYHVNTEPVRQNLIKKCKALVSALLDLLARQLRKQADAASDEFRQIAARLYEKPNSIEELTEMREWIDTIPEKLEERQEGIDKAMSDYELIDAFFYNLSADDFNAKWTTIGWPHKIRQMIIQVEKSLEEDEERFRKFQVSESAAFSDKLDTLTMMVSSMASYTEISKAQEVANEVRRIHKQLLDAQSLAATYNNRERLFGVPSTNYEKIPRLLKDFEPFKNLWLSAADWLKTQEAVMNDPLTSIDADQVEKQVNECYKTMHKCVRIFHELPGVQEVANQIKQAIEEFKPFIPLIQGMRNPGMRKRHWEQLSEELGVNIVPKSTLTFAKCLEMRLQDHIETISKVAEVAGKEYSIESALNKMLADWQDVNFEVMPYKDTGTCIIKVGDEVNQQLDDHVVMTQAMNFSPYKKPFEERITQWELKLHTAQDVLDEWISCQRQWLYLEPIFSSEDINRQLPVESKRYATMDRIWRKVMKQAADNPQVISLCPDPRLLNSLRECNRLLDQVQKGLSEYLETKRSAFPRFYFLSDDELLEILSQTKNPTAVQPHLRKCFENIAKLKFEPNMEITAMFSSEGERVKFERTTYPTGNVEEWMLEIESIMRYSLRTIIGKALDSYTKTPRTEWVLNWPGQVVIAGCQTFWTSEVTEAISTESMLQLYPHLLRQLDGLRELVRGDLTKIGRMTLSALIVIEVHARDVVSRMIEEHVKNANDFEWISQLRYYWNFEDEELKLRAVNAEFNYGYEYLGNTTRLVITPLTDRCYLTLTGALHLKFGGAPAGPAGTGKTETTKDLGKAFAVQCVVFNCSDQLDFMAMGKFFKGLASAGAWACFDEFNRIDVEVLSVVAQQITTIQKAQQQRLDRFIFEGDELVLKPSCAVFVTMNPGYAGRTELPDNLKALFRPVAMMVPDYALIAEISLFSFGFSDARLLAKKIVTTFKLSSEQLSTQDHYDFGMRAVKSVISAAGNLKRQNPDMDEDLICLRAIRDVNVPKFLADDLKLFDGIVSDLFPNIREQPVDYGDLTVALKTSCGKMTLLDVDEFLHKCIQLFETTVVRHGLMLVGPTGSGKTKCYEVLKNALTSLRDKPSPDGSFFQTVHTYVLNPKSITMGELYGEFDLLTHEWTDGILSTLIRKGVVANNDDKRWYVFDGPVDAVWIENMNTVLDDNKKLCLSSGEIIKLTEAMTMMFEVADLAVASPATVSRCGMVYLEPSILGLNPFVQCWIRRLPDAIFTHRDKLQGLFDLYMKESIDFVRTQCKEVIPTTDGQLCFSLMKMLECFFAPFQAKEAPTSRAKKAQAEKTRNLKAPLRAMLTEDREGHVAEDVLVRIGQALECWFIFSLIWSVGATCTNEGRVKFDAYLRRKMKDLKSILPFPEEGTVYDYRFDDGGLLRTDGHDDDDDDMGLAEKKMSWMHWMTNVAELNIPAEMRYSDIIVPTIDTIRCSYLIEMLLVSKKPVLCVGPTGTGKTMTIMNKLTRNMPKEYIPEFIIFSAKTSAGQTQDLIDSKLDKRRKQVYGPPMGRFLIFFIDDLNMPALEVFGAQPPIELIRQWMDFRGWYDKKNIGEFRKLVDVNFIGAMGPPGGGRNPVTARLMRHFNFLAYNELDDQSMQTIFNVILKSWLSRLGPDKPPALLLPQAEALVKASVEVYTTVQSQLLPTPAKSHYTFNMRDLSKVFQGMLMMEPASLVGTMEQLLRLWYHESCRVFQDRLVNDTDREWFVNLISTKSKAAFDLAVPDYVTTTPLLYGDFLTAAASDVWKYIEMTDHAQVLQVIEENLDDYNQINMAKMNLVLFMYAVEHICRISRIIRQPQGNALLLGMGGSGRQSLTRLASHMAEYDCYQIELSKNYGLSEWRDDLKKVMFIAGIDDNAVTFLFADTQIKAESFLEDINNILNAGDVPNIYTLDELDKIYDGMKGVVADAGLQPTKTNLFNCYTKRVRANLHTVIAMSPLGEIFRARLRQFPALVSCCTIDWFSPWPPEALESVAYKTFQKMEELKVDEAVVHAMVKMCIDIHLSVLHQTDLFRQELNRHNYVTPTSFLELLGVFAKIYGLKENEVTTARNRTKTGLDKLLSTEEVVSKLQEELEVMKPELERAVEESKVTMEEIARDSKVAEETQSVVAHEEQQAMKKARECQTIRDDAQRDLDEAMPALYESLEALKSLNKNDITEVRAMMRPPEGVRLVIETICIMKDVKPKKVAGDKPGVKVDDYWEPGKTLLQDPGKFLDSLLNFDRDNISDNVINKIKPYIESESFTPAAISKVSKACTSICLWVRAMYKYHFVAKSVAPKRAALVNSEKELEETEKILKEARMRLKACEDRIKGLQIKYDECIRRQRELEDKSQLCEARLIRADKLIGGLGNEKIRWNESVKDLNHLLDNLVGNVLCSSGAVAYLGPFSGKYRGDMIEEWKAKLQEHGVPHTTDPAPNLVQTFGDPVKIRNWHIFGLPKDVRSIENAVIVQFSRRWPLFIDPQGQANKWIKALGAHEGMTIVKMSDKDFLRSLENSIRFGKPCLLENVGEDLDPALEPILLKQTYKHQGSVVIKLGDAVIPYHEDFRFYITTKLPNPHYKPETSTKVTLVNFTLSPDGLEDQLLGIVVAEERPDLEEAKSQLIVSNAKMKQELKEIEDKILEKLSATEGSPVDDVDLIQTLEASKLKASEIQAKVVVAEQTEHDIDETRSKYIPVAVRTQILFFCVSDLSNIDPMYQYSLEWFVNIFLNGILSADKADNVPQRVKNINNYFTYSLYTNVCRSLFEKHKLMFAFLVAIRILQNEGKIDPAEYRFLLAGGTTKPRDVENPAPEWISDRMWGDVLTLAALPTFATIPESITADRDGFKAIFDSPEPHRARFPDPWQENLDSFQRILLLRCLRADKVTNAMQDFVTSQLGQRFVEPQSTSLQEVFKDSSPASPLIFVLSQGTDPAADLYKFADEMKFGGKKLSAISLGQGQGPRAEELMRAAMERGIWVFFQNCHLAPSWMPVLERLVEQIDKDRVHRDFRLWLTSMPSPQFPVYILQNGSKMTVEPPKGLKANLLRTYLSINDTYLASVPDKNSVFRHLLLSLAFFNGVLIERKKFGPLGFNIPYEFATGDLRICMDQLIMFLTEYCVTPYKVLCYTAGHINYGGRITDDWDRRCAMSILGEYYNNRVMEDDYKYSPSGIYHQLPGTSEHAVYLEYIRSLPINDPPEIFGLHENANITFAQNETFQLLNYLLQLQPRTSSASGSGRSREDVVEEMGNQLLTSAPKVFDLAAVISKYPVTYEQSMNTVLTQEVIRYNNLLATIQSTLVDLLKAIKGLVVMSASLEEMSTSLFNNRVPTMWANKAYPSLKPLASWVEDLQHRVQFITEWIENGIPSVFWISGFYFPQAFLTGTLQNYARKMLISVDTISFDFKVMKEAQTELTEGPADGSYIRGLYLEGARWDYERHLLGESRPKELFVNMPVIWLIPVAHRKPPEQGTYECPVYKTLTRAGTLSTTGHSTNFVFAVDLPTDQEQRHWIQRGVALLCALNY</sequence>
<evidence type="ECO:0000313" key="19">
    <source>
        <dbReference type="EMBL" id="CAL5140360.1"/>
    </source>
</evidence>
<evidence type="ECO:0000256" key="17">
    <source>
        <dbReference type="SAM" id="MobiDB-lite"/>
    </source>
</evidence>
<dbReference type="Gene3D" id="1.10.8.710">
    <property type="match status" value="1"/>
</dbReference>
<dbReference type="InterPro" id="IPR042219">
    <property type="entry name" value="AAA_lid_11_sf"/>
</dbReference>
<dbReference type="Pfam" id="PF12774">
    <property type="entry name" value="AAA_6"/>
    <property type="match status" value="1"/>
</dbReference>
<dbReference type="FunFam" id="1.10.287.2620:FF:000002">
    <property type="entry name" value="Dynein heavy chain 2, axonemal"/>
    <property type="match status" value="1"/>
</dbReference>
<dbReference type="InterPro" id="IPR054354">
    <property type="entry name" value="DYNC2H1-like_lid"/>
</dbReference>
<dbReference type="InterPro" id="IPR041228">
    <property type="entry name" value="Dynein_C"/>
</dbReference>
<dbReference type="InterPro" id="IPR042228">
    <property type="entry name" value="Dynein_linker_3"/>
</dbReference>
<evidence type="ECO:0000256" key="6">
    <source>
        <dbReference type="ARBA" id="ARBA00022737"/>
    </source>
</evidence>
<keyword evidence="6" id="KW-0677">Repeat</keyword>
<gene>
    <name evidence="19" type="ORF">CDAUBV1_LOCUS15688</name>
</gene>
<dbReference type="Gene3D" id="1.10.8.1220">
    <property type="match status" value="1"/>
</dbReference>
<evidence type="ECO:0000256" key="11">
    <source>
        <dbReference type="ARBA" id="ARBA00023054"/>
    </source>
</evidence>
<evidence type="ECO:0000256" key="12">
    <source>
        <dbReference type="ARBA" id="ARBA00023069"/>
    </source>
</evidence>
<dbReference type="InterPro" id="IPR035706">
    <property type="entry name" value="AAA_9"/>
</dbReference>
<dbReference type="Pfam" id="PF12781">
    <property type="entry name" value="AAA_9"/>
    <property type="match status" value="1"/>
</dbReference>
<dbReference type="Gene3D" id="3.10.490.20">
    <property type="match status" value="1"/>
</dbReference>
<evidence type="ECO:0000256" key="10">
    <source>
        <dbReference type="ARBA" id="ARBA00023017"/>
    </source>
</evidence>
<dbReference type="Gene3D" id="1.20.1270.280">
    <property type="match status" value="1"/>
</dbReference>
<evidence type="ECO:0000313" key="20">
    <source>
        <dbReference type="Proteomes" id="UP001497525"/>
    </source>
</evidence>
<dbReference type="FunFam" id="3.40.50.300:FF:000223">
    <property type="entry name" value="Dynein heavy chain 3, axonemal"/>
    <property type="match status" value="1"/>
</dbReference>
<dbReference type="Gene3D" id="3.20.180.20">
    <property type="entry name" value="Dynein heavy chain, N-terminal domain 2"/>
    <property type="match status" value="1"/>
</dbReference>
<dbReference type="FunFam" id="1.20.140.100:FF:000004">
    <property type="entry name" value="Dynein axonemal heavy chain 6"/>
    <property type="match status" value="1"/>
</dbReference>
<dbReference type="Gene3D" id="1.20.920.30">
    <property type="match status" value="1"/>
</dbReference>
<dbReference type="FunFam" id="1.20.58.1120:FF:000005">
    <property type="entry name" value="Dynein, axonemal, heavy chain 12"/>
    <property type="match status" value="1"/>
</dbReference>
<dbReference type="InterPro" id="IPR041466">
    <property type="entry name" value="Dynein_AAA5_ext"/>
</dbReference>
<dbReference type="Pfam" id="PF12775">
    <property type="entry name" value="AAA_7"/>
    <property type="match status" value="1"/>
</dbReference>
<evidence type="ECO:0000256" key="3">
    <source>
        <dbReference type="ARBA" id="ARBA00008887"/>
    </source>
</evidence>
<keyword evidence="5" id="KW-0493">Microtubule</keyword>
<keyword evidence="15" id="KW-0966">Cell projection</keyword>
<dbReference type="FunFam" id="1.10.8.720:FF:000001">
    <property type="entry name" value="dynein heavy chain 7, axonemal"/>
    <property type="match status" value="1"/>
</dbReference>
<dbReference type="InterPro" id="IPR024743">
    <property type="entry name" value="Dynein_HC_stalk"/>
</dbReference>
<dbReference type="Gene3D" id="1.20.58.1120">
    <property type="match status" value="1"/>
</dbReference>
<evidence type="ECO:0000256" key="1">
    <source>
        <dbReference type="ARBA" id="ARBA00004230"/>
    </source>
</evidence>
<dbReference type="FunFam" id="3.40.50.300:FF:000362">
    <property type="entry name" value="Dynein, axonemal, heavy chain 6"/>
    <property type="match status" value="1"/>
</dbReference>
<dbReference type="InterPro" id="IPR024317">
    <property type="entry name" value="Dynein_heavy_chain_D4_dom"/>
</dbReference>
<feature type="coiled-coil region" evidence="16">
    <location>
        <begin position="2999"/>
        <end position="3047"/>
    </location>
</feature>
<feature type="domain" description="AAA+ ATPase" evidence="18">
    <location>
        <begin position="2162"/>
        <end position="2310"/>
    </location>
</feature>
<dbReference type="Gene3D" id="1.10.287.2620">
    <property type="match status" value="1"/>
</dbReference>
<dbReference type="GO" id="GO:0031514">
    <property type="term" value="C:motile cilium"/>
    <property type="evidence" value="ECO:0007669"/>
    <property type="project" value="UniProtKB-SubCell"/>
</dbReference>
<dbReference type="FunFam" id="3.40.50.300:FF:002141">
    <property type="entry name" value="Dynein heavy chain"/>
    <property type="match status" value="1"/>
</dbReference>
<dbReference type="EMBL" id="CAXLJL010000711">
    <property type="protein sequence ID" value="CAL5140360.1"/>
    <property type="molecule type" value="Genomic_DNA"/>
</dbReference>
<evidence type="ECO:0000256" key="13">
    <source>
        <dbReference type="ARBA" id="ARBA00023175"/>
    </source>
</evidence>
<dbReference type="Pfam" id="PF22597">
    <property type="entry name" value="DYN_lid"/>
    <property type="match status" value="1"/>
</dbReference>
<dbReference type="Gene3D" id="1.20.140.100">
    <property type="entry name" value="Dynein heavy chain, N-terminal domain 2"/>
    <property type="match status" value="1"/>
</dbReference>
<dbReference type="Proteomes" id="UP001497525">
    <property type="component" value="Unassembled WGS sequence"/>
</dbReference>
<name>A0AAV2TVH9_CALDB</name>
<dbReference type="GO" id="GO:0005874">
    <property type="term" value="C:microtubule"/>
    <property type="evidence" value="ECO:0007669"/>
    <property type="project" value="UniProtKB-KW"/>
</dbReference>
<dbReference type="FunFam" id="1.10.8.1220:FF:000001">
    <property type="entry name" value="Dynein axonemal heavy chain 5"/>
    <property type="match status" value="1"/>
</dbReference>
<dbReference type="Pfam" id="PF17852">
    <property type="entry name" value="Dynein_AAA_lid"/>
    <property type="match status" value="2"/>
</dbReference>
<dbReference type="SUPFAM" id="SSF52540">
    <property type="entry name" value="P-loop containing nucleoside triphosphate hydrolases"/>
    <property type="match status" value="4"/>
</dbReference>
<keyword evidence="9" id="KW-0282">Flagellum</keyword>
<dbReference type="FunFam" id="1.10.8.710:FF:000004">
    <property type="entry name" value="Dynein axonemal heavy chain 6"/>
    <property type="match status" value="1"/>
</dbReference>
<dbReference type="PANTHER" id="PTHR22878:SF73">
    <property type="entry name" value="DYNEIN AXONEMAL HEAVY CHAIN 1"/>
    <property type="match status" value="1"/>
</dbReference>
<comment type="similarity">
    <text evidence="3">Belongs to the dynein heavy chain family.</text>
</comment>
<evidence type="ECO:0000256" key="16">
    <source>
        <dbReference type="SAM" id="Coils"/>
    </source>
</evidence>
<dbReference type="InterPro" id="IPR027417">
    <property type="entry name" value="P-loop_NTPase"/>
</dbReference>
<comment type="subcellular location">
    <subcellularLocation>
        <location evidence="1">Cell projection</location>
        <location evidence="1">Cilium</location>
        <location evidence="1">Flagellum</location>
    </subcellularLocation>
    <subcellularLocation>
        <location evidence="2">Cytoplasm</location>
        <location evidence="2">Cytoskeleton</location>
        <location evidence="2">Cilium axoneme</location>
    </subcellularLocation>
</comment>
<dbReference type="InterPro" id="IPR013602">
    <property type="entry name" value="Dynein_heavy_linker"/>
</dbReference>
<dbReference type="Pfam" id="PF18199">
    <property type="entry name" value="Dynein_C"/>
    <property type="match status" value="1"/>
</dbReference>
<dbReference type="FunFam" id="3.40.50.300:FF:000044">
    <property type="entry name" value="Dynein heavy chain 5, axonemal"/>
    <property type="match status" value="1"/>
</dbReference>
<dbReference type="PANTHER" id="PTHR22878">
    <property type="entry name" value="DYNEIN HEAVY CHAIN 6, AXONEMAL-LIKE-RELATED"/>
    <property type="match status" value="1"/>
</dbReference>
<dbReference type="InterPro" id="IPR026983">
    <property type="entry name" value="DHC"/>
</dbReference>
<dbReference type="FunFam" id="1.20.1270.280:FF:000001">
    <property type="entry name" value="dynein heavy chain 7, axonemal"/>
    <property type="match status" value="1"/>
</dbReference>
<keyword evidence="8" id="KW-0067">ATP-binding</keyword>
<dbReference type="InterPro" id="IPR035699">
    <property type="entry name" value="AAA_6"/>
</dbReference>
<dbReference type="Pfam" id="PF03028">
    <property type="entry name" value="Dynein_heavy"/>
    <property type="match status" value="1"/>
</dbReference>
<dbReference type="InterPro" id="IPR004273">
    <property type="entry name" value="Dynein_heavy_D6_P-loop"/>
</dbReference>
<feature type="region of interest" description="Disordered" evidence="17">
    <location>
        <begin position="19"/>
        <end position="46"/>
    </location>
</feature>
<dbReference type="InterPro" id="IPR041658">
    <property type="entry name" value="AAA_lid_11"/>
</dbReference>
<dbReference type="GO" id="GO:0008569">
    <property type="term" value="F:minus-end-directed microtubule motor activity"/>
    <property type="evidence" value="ECO:0007669"/>
    <property type="project" value="InterPro"/>
</dbReference>
<dbReference type="GO" id="GO:0003341">
    <property type="term" value="P:cilium movement"/>
    <property type="evidence" value="ECO:0007669"/>
    <property type="project" value="UniProtKB-ARBA"/>
</dbReference>
<comment type="caution">
    <text evidence="19">The sequence shown here is derived from an EMBL/GenBank/DDBJ whole genome shotgun (WGS) entry which is preliminary data.</text>
</comment>
<keyword evidence="12" id="KW-0969">Cilium</keyword>
<dbReference type="InterPro" id="IPR043157">
    <property type="entry name" value="Dynein_AAA1S"/>
</dbReference>
<keyword evidence="14" id="KW-0206">Cytoskeleton</keyword>
<keyword evidence="11 16" id="KW-0175">Coiled coil</keyword>
<dbReference type="InterPro" id="IPR042222">
    <property type="entry name" value="Dynein_2_N"/>
</dbReference>
<reference evidence="19" key="1">
    <citation type="submission" date="2024-06" db="EMBL/GenBank/DDBJ databases">
        <authorList>
            <person name="Liu X."/>
            <person name="Lenzi L."/>
            <person name="Haldenby T S."/>
            <person name="Uol C."/>
        </authorList>
    </citation>
    <scope>NUCLEOTIDE SEQUENCE</scope>
</reference>
<dbReference type="GO" id="GO:0051959">
    <property type="term" value="F:dynein light intermediate chain binding"/>
    <property type="evidence" value="ECO:0007669"/>
    <property type="project" value="InterPro"/>
</dbReference>
<dbReference type="FunFam" id="1.20.920.20:FF:000006">
    <property type="entry name" value="Dynein, axonemal, heavy chain 6"/>
    <property type="match status" value="1"/>
</dbReference>
<dbReference type="InterPro" id="IPR043160">
    <property type="entry name" value="Dynein_C_barrel"/>
</dbReference>
<evidence type="ECO:0000256" key="2">
    <source>
        <dbReference type="ARBA" id="ARBA00004430"/>
    </source>
</evidence>
<evidence type="ECO:0000256" key="14">
    <source>
        <dbReference type="ARBA" id="ARBA00023212"/>
    </source>
</evidence>
<dbReference type="Pfam" id="PF12780">
    <property type="entry name" value="AAA_8"/>
    <property type="match status" value="1"/>
</dbReference>
<dbReference type="Gene3D" id="1.10.8.720">
    <property type="entry name" value="Region D6 of dynein motor"/>
    <property type="match status" value="1"/>
</dbReference>
<protein>
    <recommendedName>
        <fullName evidence="18">AAA+ ATPase domain-containing protein</fullName>
    </recommendedName>
</protein>
<evidence type="ECO:0000256" key="15">
    <source>
        <dbReference type="ARBA" id="ARBA00023273"/>
    </source>
</evidence>
<keyword evidence="7" id="KW-0547">Nucleotide-binding</keyword>
<keyword evidence="13" id="KW-0505">Motor protein</keyword>
<dbReference type="Pfam" id="PF12777">
    <property type="entry name" value="MT"/>
    <property type="match status" value="1"/>
</dbReference>
<dbReference type="FunFam" id="3.10.490.20:FF:000001">
    <property type="entry name" value="dynein heavy chain 7, axonemal"/>
    <property type="match status" value="1"/>
</dbReference>
<dbReference type="Gene3D" id="1.10.472.130">
    <property type="match status" value="1"/>
</dbReference>
<evidence type="ECO:0000259" key="18">
    <source>
        <dbReference type="SMART" id="SM00382"/>
    </source>
</evidence>
<accession>A0AAV2TVH9</accession>
<dbReference type="FunFam" id="1.20.920.30:FF:000005">
    <property type="entry name" value="Dynein, axonemal, heavy chain 2"/>
    <property type="match status" value="1"/>
</dbReference>
<feature type="coiled-coil region" evidence="16">
    <location>
        <begin position="3310"/>
        <end position="3341"/>
    </location>
</feature>
<organism evidence="19 20">
    <name type="scientific">Calicophoron daubneyi</name>
    <name type="common">Rumen fluke</name>
    <name type="synonym">Paramphistomum daubneyi</name>
    <dbReference type="NCBI Taxonomy" id="300641"/>
    <lineage>
        <taxon>Eukaryota</taxon>
        <taxon>Metazoa</taxon>
        <taxon>Spiralia</taxon>
        <taxon>Lophotrochozoa</taxon>
        <taxon>Platyhelminthes</taxon>
        <taxon>Trematoda</taxon>
        <taxon>Digenea</taxon>
        <taxon>Plagiorchiida</taxon>
        <taxon>Pronocephalata</taxon>
        <taxon>Paramphistomoidea</taxon>
        <taxon>Paramphistomidae</taxon>
        <taxon>Calicophoron</taxon>
    </lineage>
</organism>
<evidence type="ECO:0000256" key="8">
    <source>
        <dbReference type="ARBA" id="ARBA00022840"/>
    </source>
</evidence>
<dbReference type="Pfam" id="PF08393">
    <property type="entry name" value="DHC_N2"/>
    <property type="match status" value="1"/>
</dbReference>
<dbReference type="SMART" id="SM00382">
    <property type="entry name" value="AAA"/>
    <property type="match status" value="2"/>
</dbReference>
<dbReference type="Gene3D" id="6.10.140.1060">
    <property type="match status" value="1"/>
</dbReference>
<dbReference type="FunFam" id="3.20.180.20:FF:000003">
    <property type="entry name" value="Dynein heavy chain 12, axonemal"/>
    <property type="match status" value="1"/>
</dbReference>
<dbReference type="FunFam" id="3.40.50.300:FF:001328">
    <property type="entry name" value="Dynein heavy chain 6, axonemal"/>
    <property type="match status" value="1"/>
</dbReference>
<dbReference type="Pfam" id="PF18198">
    <property type="entry name" value="AAA_lid_11"/>
    <property type="match status" value="1"/>
</dbReference>
<dbReference type="GO" id="GO:0005524">
    <property type="term" value="F:ATP binding"/>
    <property type="evidence" value="ECO:0007669"/>
    <property type="project" value="UniProtKB-KW"/>
</dbReference>
<dbReference type="Gene3D" id="3.40.50.300">
    <property type="entry name" value="P-loop containing nucleotide triphosphate hydrolases"/>
    <property type="match status" value="5"/>
</dbReference>
<dbReference type="GO" id="GO:0005858">
    <property type="term" value="C:axonemal dynein complex"/>
    <property type="evidence" value="ECO:0007669"/>
    <property type="project" value="UniProtKB-ARBA"/>
</dbReference>
<evidence type="ECO:0000256" key="4">
    <source>
        <dbReference type="ARBA" id="ARBA00022490"/>
    </source>
</evidence>
<evidence type="ECO:0000256" key="5">
    <source>
        <dbReference type="ARBA" id="ARBA00022701"/>
    </source>
</evidence>